<dbReference type="InterPro" id="IPR009218">
    <property type="entry name" value="HD_phosphohydro"/>
</dbReference>
<keyword evidence="2" id="KW-1185">Reference proteome</keyword>
<dbReference type="EMBL" id="JAUGQQ010000004">
    <property type="protein sequence ID" value="MDN3724440.1"/>
    <property type="molecule type" value="Genomic_DNA"/>
</dbReference>
<protein>
    <recommendedName>
        <fullName evidence="3">Metal-dependent HD superfamily phosphohydrolase</fullName>
    </recommendedName>
</protein>
<accession>A0ABT8DGE0</accession>
<dbReference type="Gene3D" id="1.10.3210.10">
    <property type="entry name" value="Hypothetical protein af1432"/>
    <property type="match status" value="1"/>
</dbReference>
<name>A0ABT8DGE0_9FLAO</name>
<dbReference type="Proteomes" id="UP001244787">
    <property type="component" value="Unassembled WGS sequence"/>
</dbReference>
<reference evidence="1 2" key="1">
    <citation type="submission" date="2023-06" db="EMBL/GenBank/DDBJ databases">
        <authorList>
            <person name="Ye Y.-Q."/>
            <person name="Du Z.-J."/>
        </authorList>
    </citation>
    <scope>NUCLEOTIDE SEQUENCE [LARGE SCALE GENOMIC DNA]</scope>
    <source>
        <strain evidence="1 2">SDUM287046</strain>
    </source>
</reference>
<gene>
    <name evidence="1" type="ORF">QRD02_08595</name>
</gene>
<organism evidence="1 2">
    <name type="scientific">Aequorivita aurantiaca</name>
    <dbReference type="NCBI Taxonomy" id="3053356"/>
    <lineage>
        <taxon>Bacteria</taxon>
        <taxon>Pseudomonadati</taxon>
        <taxon>Bacteroidota</taxon>
        <taxon>Flavobacteriia</taxon>
        <taxon>Flavobacteriales</taxon>
        <taxon>Flavobacteriaceae</taxon>
        <taxon>Aequorivita</taxon>
    </lineage>
</organism>
<dbReference type="PANTHER" id="PTHR21174:SF0">
    <property type="entry name" value="HD PHOSPHOHYDROLASE FAMILY PROTEIN-RELATED"/>
    <property type="match status" value="1"/>
</dbReference>
<comment type="caution">
    <text evidence="1">The sequence shown here is derived from an EMBL/GenBank/DDBJ whole genome shotgun (WGS) entry which is preliminary data.</text>
</comment>
<dbReference type="PIRSF" id="PIRSF035170">
    <property type="entry name" value="HD_phosphohydro"/>
    <property type="match status" value="1"/>
</dbReference>
<proteinExistence type="predicted"/>
<evidence type="ECO:0000313" key="1">
    <source>
        <dbReference type="EMBL" id="MDN3724440.1"/>
    </source>
</evidence>
<dbReference type="SUPFAM" id="SSF109604">
    <property type="entry name" value="HD-domain/PDEase-like"/>
    <property type="match status" value="1"/>
</dbReference>
<dbReference type="RefSeq" id="WP_290254524.1">
    <property type="nucleotide sequence ID" value="NZ_JAUGQQ010000004.1"/>
</dbReference>
<evidence type="ECO:0000313" key="2">
    <source>
        <dbReference type="Proteomes" id="UP001244787"/>
    </source>
</evidence>
<dbReference type="PANTHER" id="PTHR21174">
    <property type="match status" value="1"/>
</dbReference>
<sequence>MKTDIRKIFTHLCQKYTSNQPIVQGLWTELNQCYSEDSRHYHTMSHLENMYLQLEKVKSNITDWDAVLFALFYHDIVYNPSQSDNEEKSAVLARERLLELSLPQEQLEKCIEMILATKGHLPSSDSDTNYFTDADLSILGQPWGLYSVYMKQLRKEYAIYSDTVFNAGRKKVLAHFLGMDRIYKTDQFHDRFEKQAKENVRAEWQLL</sequence>
<evidence type="ECO:0008006" key="3">
    <source>
        <dbReference type="Google" id="ProtNLM"/>
    </source>
</evidence>